<dbReference type="InterPro" id="IPR036514">
    <property type="entry name" value="SGNH_hydro_sf"/>
</dbReference>
<dbReference type="SUPFAM" id="SSF52266">
    <property type="entry name" value="SGNH hydrolase"/>
    <property type="match status" value="1"/>
</dbReference>
<dbReference type="AlphaFoldDB" id="A0A9D2ITM9"/>
<protein>
    <submittedName>
        <fullName evidence="1">SGNH/GDSL hydrolase family protein</fullName>
    </submittedName>
</protein>
<gene>
    <name evidence="1" type="ORF">IAA21_08100</name>
</gene>
<comment type="caution">
    <text evidence="1">The sequence shown here is derived from an EMBL/GenBank/DDBJ whole genome shotgun (WGS) entry which is preliminary data.</text>
</comment>
<evidence type="ECO:0000313" key="1">
    <source>
        <dbReference type="EMBL" id="HIZ22739.1"/>
    </source>
</evidence>
<proteinExistence type="predicted"/>
<dbReference type="EMBL" id="DXBU01000109">
    <property type="protein sequence ID" value="HIZ22739.1"/>
    <property type="molecule type" value="Genomic_DNA"/>
</dbReference>
<evidence type="ECO:0000313" key="2">
    <source>
        <dbReference type="Proteomes" id="UP000824041"/>
    </source>
</evidence>
<reference evidence="1" key="2">
    <citation type="submission" date="2021-04" db="EMBL/GenBank/DDBJ databases">
        <authorList>
            <person name="Gilroy R."/>
        </authorList>
    </citation>
    <scope>NUCLEOTIDE SEQUENCE</scope>
    <source>
        <strain evidence="1">14324</strain>
    </source>
</reference>
<name>A0A9D2ITM9_9FIRM</name>
<dbReference type="GO" id="GO:0016787">
    <property type="term" value="F:hydrolase activity"/>
    <property type="evidence" value="ECO:0007669"/>
    <property type="project" value="UniProtKB-KW"/>
</dbReference>
<reference evidence="1" key="1">
    <citation type="journal article" date="2021" name="PeerJ">
        <title>Extensive microbial diversity within the chicken gut microbiome revealed by metagenomics and culture.</title>
        <authorList>
            <person name="Gilroy R."/>
            <person name="Ravi A."/>
            <person name="Getino M."/>
            <person name="Pursley I."/>
            <person name="Horton D.L."/>
            <person name="Alikhan N.F."/>
            <person name="Baker D."/>
            <person name="Gharbi K."/>
            <person name="Hall N."/>
            <person name="Watson M."/>
            <person name="Adriaenssens E.M."/>
            <person name="Foster-Nyarko E."/>
            <person name="Jarju S."/>
            <person name="Secka A."/>
            <person name="Antonio M."/>
            <person name="Oren A."/>
            <person name="Chaudhuri R.R."/>
            <person name="La Ragione R."/>
            <person name="Hildebrand F."/>
            <person name="Pallen M.J."/>
        </authorList>
    </citation>
    <scope>NUCLEOTIDE SEQUENCE</scope>
    <source>
        <strain evidence="1">14324</strain>
    </source>
</reference>
<organism evidence="1 2">
    <name type="scientific">Candidatus Blautia faecigallinarum</name>
    <dbReference type="NCBI Taxonomy" id="2838488"/>
    <lineage>
        <taxon>Bacteria</taxon>
        <taxon>Bacillati</taxon>
        <taxon>Bacillota</taxon>
        <taxon>Clostridia</taxon>
        <taxon>Lachnospirales</taxon>
        <taxon>Lachnospiraceae</taxon>
        <taxon>Blautia</taxon>
    </lineage>
</organism>
<dbReference type="CDD" id="cd00229">
    <property type="entry name" value="SGNH_hydrolase"/>
    <property type="match status" value="1"/>
</dbReference>
<sequence>MEKKQPLRILFIGNSHTYFNDMPQMVAQRFREEGYPCEVTMLAHAAWYLEQHVKEPEVRFNIMFGNYDYVVLQEYSHPFGPEEKFFQAVRTLDQWIRSAGGKTVIYMTWARKEEPQEQERMSRANRQIAEETGALLAPVGENWQAYQKSHPDLEMYAEDGAHASPQGSDLAAKYIWNAIKTDLAGRKGQWKI</sequence>
<dbReference type="Proteomes" id="UP000824041">
    <property type="component" value="Unassembled WGS sequence"/>
</dbReference>
<accession>A0A9D2ITM9</accession>
<dbReference type="Gene3D" id="3.40.50.1110">
    <property type="entry name" value="SGNH hydrolase"/>
    <property type="match status" value="1"/>
</dbReference>
<keyword evidence="1" id="KW-0378">Hydrolase</keyword>